<dbReference type="AlphaFoldDB" id="A0A8H4QQI9"/>
<feature type="compositionally biased region" description="Low complexity" evidence="1">
    <location>
        <begin position="87"/>
        <end position="145"/>
    </location>
</feature>
<gene>
    <name evidence="3" type="ORF">D9613_003432</name>
</gene>
<evidence type="ECO:0000313" key="4">
    <source>
        <dbReference type="Proteomes" id="UP000521872"/>
    </source>
</evidence>
<dbReference type="Proteomes" id="UP000521872">
    <property type="component" value="Unassembled WGS sequence"/>
</dbReference>
<feature type="compositionally biased region" description="Low complexity" evidence="1">
    <location>
        <begin position="34"/>
        <end position="76"/>
    </location>
</feature>
<feature type="region of interest" description="Disordered" evidence="1">
    <location>
        <begin position="34"/>
        <end position="172"/>
    </location>
</feature>
<accession>A0A8H4QQI9</accession>
<dbReference type="EMBL" id="JAACJL010000044">
    <property type="protein sequence ID" value="KAF4615144.1"/>
    <property type="molecule type" value="Genomic_DNA"/>
</dbReference>
<protein>
    <submittedName>
        <fullName evidence="3">Uncharacterized protein</fullName>
    </submittedName>
</protein>
<feature type="signal peptide" evidence="2">
    <location>
        <begin position="1"/>
        <end position="24"/>
    </location>
</feature>
<keyword evidence="2" id="KW-0732">Signal</keyword>
<comment type="caution">
    <text evidence="3">The sequence shown here is derived from an EMBL/GenBank/DDBJ whole genome shotgun (WGS) entry which is preliminary data.</text>
</comment>
<evidence type="ECO:0000256" key="2">
    <source>
        <dbReference type="SAM" id="SignalP"/>
    </source>
</evidence>
<feature type="chain" id="PRO_5034152690" evidence="2">
    <location>
        <begin position="25"/>
        <end position="233"/>
    </location>
</feature>
<reference evidence="3 4" key="1">
    <citation type="submission" date="2019-12" db="EMBL/GenBank/DDBJ databases">
        <authorList>
            <person name="Floudas D."/>
            <person name="Bentzer J."/>
            <person name="Ahren D."/>
            <person name="Johansson T."/>
            <person name="Persson P."/>
            <person name="Tunlid A."/>
        </authorList>
    </citation>
    <scope>NUCLEOTIDE SEQUENCE [LARGE SCALE GENOMIC DNA]</scope>
    <source>
        <strain evidence="3 4">CBS 102.39</strain>
    </source>
</reference>
<evidence type="ECO:0000256" key="1">
    <source>
        <dbReference type="SAM" id="MobiDB-lite"/>
    </source>
</evidence>
<proteinExistence type="predicted"/>
<evidence type="ECO:0000313" key="3">
    <source>
        <dbReference type="EMBL" id="KAF4615144.1"/>
    </source>
</evidence>
<name>A0A8H4QQI9_9AGAR</name>
<keyword evidence="4" id="KW-1185">Reference proteome</keyword>
<sequence length="233" mass="23802">MKFSISMIPFLSILFLCSSTLVASLPAPPSLPIGSKPTTTQSSSPLSLLSSPLGGTNDASSSPPTFSPSPQASSPESEPELPDAGHDSPLSLLELIDSPSSSSSSSSSANSSPSTSDSSASSLSSLPGALDQPSSQAQAAPGASPRGLNLPSTSNVPNQENGINSGSSSSPLSGLSLLGRKVVVLGRRAAALTGDQGKEEAELGEERMFYKRAERFLIRMERASLLARGVKML</sequence>
<organism evidence="3 4">
    <name type="scientific">Agrocybe pediades</name>
    <dbReference type="NCBI Taxonomy" id="84607"/>
    <lineage>
        <taxon>Eukaryota</taxon>
        <taxon>Fungi</taxon>
        <taxon>Dikarya</taxon>
        <taxon>Basidiomycota</taxon>
        <taxon>Agaricomycotina</taxon>
        <taxon>Agaricomycetes</taxon>
        <taxon>Agaricomycetidae</taxon>
        <taxon>Agaricales</taxon>
        <taxon>Agaricineae</taxon>
        <taxon>Strophariaceae</taxon>
        <taxon>Agrocybe</taxon>
    </lineage>
</organism>
<feature type="compositionally biased region" description="Polar residues" evidence="1">
    <location>
        <begin position="150"/>
        <end position="164"/>
    </location>
</feature>